<sequence length="521" mass="58158">MAIWIPNPQAVYMAPAPVTKVPNTEEFVTRTQYFYHASSDRLLTVGNPFYPIKEAESGKIVVPKVSGNQYRVFRINLPDPNRFALPEPNVFDPDNERLVWGLRGLEVSRGGPLGMEVTGNLLFGRNADVENPNAAERQHDAAATKRFNVGLEPKQNQLLVVGCTPAWGEYWDSTLPCSAEGVPATHVTGDCPALELKSTRIQDGTMTDLGFGHINFQTLQEDKSAAPLELVNTVAVYPDFFKMSKDPYGNSCFFSVRKEQMYTRHYFSKEGKYGEAVPTEMFLKDADGSDTLPGPVYMGTPSGSIVSTEGQILNRPYWLLKAQGRNNGMLWGNQCFVTVVDNTRSLNFTVSVKGAGSTAGQWSAETYVNYMRHTEEYEVALILQLCKVRLDPETLSFLNTMNPDILDEWNIGVNPPMSSAVHDQYRFVTSLATHCPDKDKAQEKEDPYAKLTFWNLDFREALSPDLDQFPLGRRFLAQSGRSARRSTSRTGTRAGTVVKRTYTATTVSGRPKAVSAKRKRR</sequence>
<dbReference type="GO" id="GO:0046718">
    <property type="term" value="P:symbiont entry into host cell"/>
    <property type="evidence" value="ECO:0007669"/>
    <property type="project" value="UniProtKB-UniRule"/>
</dbReference>
<evidence type="ECO:0000256" key="2">
    <source>
        <dbReference type="ARBA" id="ARBA00022561"/>
    </source>
</evidence>
<reference evidence="9" key="2">
    <citation type="submission" date="2024-02" db="EMBL/GenBank/DDBJ databases">
        <authorList>
            <person name="Hu B."/>
        </authorList>
    </citation>
    <scope>NUCLEOTIDE SEQUENCE</scope>
    <source>
        <strain evidence="9">2A/Uganda/UGR52/2019</strain>
    </source>
</reference>
<dbReference type="InterPro" id="IPR002210">
    <property type="entry name" value="Capsid_L1_Papillomavir"/>
</dbReference>
<evidence type="ECO:0000256" key="4">
    <source>
        <dbReference type="ARBA" id="ARBA00022804"/>
    </source>
</evidence>
<dbReference type="GO" id="GO:0005198">
    <property type="term" value="F:structural molecule activity"/>
    <property type="evidence" value="ECO:0007669"/>
    <property type="project" value="InterPro"/>
</dbReference>
<evidence type="ECO:0000256" key="3">
    <source>
        <dbReference type="ARBA" id="ARBA00022581"/>
    </source>
</evidence>
<name>A0AAU7E202_9PAPI</name>
<evidence type="ECO:0000313" key="9">
    <source>
        <dbReference type="EMBL" id="XBH24117.1"/>
    </source>
</evidence>
<dbReference type="PRINTS" id="PR00865">
    <property type="entry name" value="HPVCAPSIDL1"/>
</dbReference>
<dbReference type="Gene3D" id="2.60.175.20">
    <property type="entry name" value="Major capsid L1 (late) superfamily, Papillomavirus"/>
    <property type="match status" value="1"/>
</dbReference>
<comment type="similarity">
    <text evidence="8">Belongs to the papillomaviridae L1 protein family.</text>
</comment>
<gene>
    <name evidence="8" type="primary">L1</name>
</gene>
<dbReference type="InterPro" id="IPR011222">
    <property type="entry name" value="dsDNA_vir_gr_I_capsid"/>
</dbReference>
<evidence type="ECO:0000256" key="6">
    <source>
        <dbReference type="ARBA" id="ARBA00022921"/>
    </source>
</evidence>
<comment type="subunit">
    <text evidence="8">Self-assembles into homopentamers. The capsid has an icosahedral symmetry and consists of 72 capsomers, with each capsomer being a pentamer of L1. Interacts with the minor capsid protein L2; this interaction is necessary for viral genome encapsidation.</text>
</comment>
<dbReference type="GO" id="GO:0019062">
    <property type="term" value="P:virion attachment to host cell"/>
    <property type="evidence" value="ECO:0007669"/>
    <property type="project" value="UniProtKB-UniRule"/>
</dbReference>
<proteinExistence type="inferred from homology"/>
<keyword evidence="3 8" id="KW-0945">Host-virus interaction</keyword>
<keyword evidence="5 8" id="KW-0946">Virion</keyword>
<organism evidence="9">
    <name type="scientific">Rousettus bat papillomavirus</name>
    <dbReference type="NCBI Taxonomy" id="3141903"/>
    <lineage>
        <taxon>Viruses</taxon>
        <taxon>Monodnaviria</taxon>
        <taxon>Shotokuvirae</taxon>
        <taxon>Cossaviricota</taxon>
        <taxon>Papovaviricetes</taxon>
        <taxon>Zurhausenvirales</taxon>
        <taxon>Papillomaviridae</taxon>
    </lineage>
</organism>
<dbReference type="GO" id="GO:0039620">
    <property type="term" value="C:T=7 icosahedral viral capsid"/>
    <property type="evidence" value="ECO:0007669"/>
    <property type="project" value="UniProtKB-KW"/>
</dbReference>
<comment type="subcellular location">
    <subcellularLocation>
        <location evidence="1 8">Virion</location>
    </subcellularLocation>
</comment>
<dbReference type="Pfam" id="PF00500">
    <property type="entry name" value="Late_protein_L1"/>
    <property type="match status" value="1"/>
</dbReference>
<reference evidence="9" key="1">
    <citation type="journal article" date="2024" name="Microbiome">
        <title>Substantial viral diversity in bats and rodents from East Africa: insights into evolution, recombination, and cocirculation.</title>
        <authorList>
            <person name="Wang D."/>
            <person name="Yang X."/>
            <person name="Ren Z."/>
            <person name="Hu B."/>
            <person name="Zhao H."/>
            <person name="Yang K."/>
            <person name="Shi P."/>
            <person name="Zhang Z."/>
            <person name="Feng Q."/>
            <person name="Nawenja C.V."/>
            <person name="Obanda V."/>
            <person name="Robert K."/>
            <person name="Nalikka B."/>
            <person name="Waruhiu C.N."/>
            <person name="Ochola G.O."/>
            <person name="Onyuok S.O."/>
            <person name="Ochieng H."/>
            <person name="Li B."/>
            <person name="Zhu Y."/>
            <person name="Si H."/>
            <person name="Yin J."/>
            <person name="Kristiansen K."/>
            <person name="Jin X."/>
            <person name="Xu X."/>
            <person name="Xiao M."/>
            <person name="Agwanda B."/>
            <person name="Ommeh S."/>
            <person name="Li J."/>
            <person name="Shi Z.L."/>
        </authorList>
    </citation>
    <scope>NUCLEOTIDE SEQUENCE</scope>
    <source>
        <strain evidence="9">2A/Uganda/UGR52/2019</strain>
    </source>
</reference>
<keyword evidence="4 8" id="KW-1161">Viral attachment to host cell</keyword>
<evidence type="ECO:0000256" key="5">
    <source>
        <dbReference type="ARBA" id="ARBA00022844"/>
    </source>
</evidence>
<dbReference type="EMBL" id="PP711990">
    <property type="protein sequence ID" value="XBH24117.1"/>
    <property type="molecule type" value="Genomic_DNA"/>
</dbReference>
<evidence type="ECO:0000256" key="8">
    <source>
        <dbReference type="RuleBase" id="RU361248"/>
    </source>
</evidence>
<dbReference type="InterPro" id="IPR036973">
    <property type="entry name" value="Capsid_L1_sf_Papillomavir"/>
</dbReference>
<keyword evidence="2 8" id="KW-0167">Capsid protein</keyword>
<evidence type="ECO:0000256" key="1">
    <source>
        <dbReference type="ARBA" id="ARBA00004328"/>
    </source>
</evidence>
<keyword evidence="6 8" id="KW-0426">Late protein</keyword>
<accession>A0AAU7E202</accession>
<keyword evidence="7 8" id="KW-1160">Virus entry into host cell</keyword>
<protein>
    <recommendedName>
        <fullName evidence="8">Major capsid protein L1</fullName>
    </recommendedName>
</protein>
<dbReference type="SUPFAM" id="SSF88648">
    <property type="entry name" value="Group I dsDNA viruses"/>
    <property type="match status" value="1"/>
</dbReference>
<keyword evidence="8" id="KW-1145">T=7 icosahedral capsid protein</keyword>
<evidence type="ECO:0000256" key="7">
    <source>
        <dbReference type="ARBA" id="ARBA00023296"/>
    </source>
</evidence>
<comment type="function">
    <text evidence="8">Forms an icosahedral capsid with a T=7 symmetry and a 50 nm diameter. The capsid is composed of 72 pentamers linked to each other by disulfide bonds and associated with L2 proteins. Binds to heparan sulfate proteoglycans on cell surface of basal layer keratinocytes to provide initial virion attachment. This binding mediates a conformational change in the virus capsid that facilitates efficient infection. The virion enters the host cell via endocytosis. During virus trafficking, L1 protein dissociates from the viral DNA and the genomic DNA is released to the host nucleus. The virion assembly takes place within the cell nucleus. Encapsulates the genomic DNA together with protein L2.</text>
</comment>